<organism evidence="1">
    <name type="scientific">Cucumis melo</name>
    <name type="common">Muskmelon</name>
    <dbReference type="NCBI Taxonomy" id="3656"/>
    <lineage>
        <taxon>Eukaryota</taxon>
        <taxon>Viridiplantae</taxon>
        <taxon>Streptophyta</taxon>
        <taxon>Embryophyta</taxon>
        <taxon>Tracheophyta</taxon>
        <taxon>Spermatophyta</taxon>
        <taxon>Magnoliopsida</taxon>
        <taxon>eudicotyledons</taxon>
        <taxon>Gunneridae</taxon>
        <taxon>Pentapetalae</taxon>
        <taxon>rosids</taxon>
        <taxon>fabids</taxon>
        <taxon>Cucurbitales</taxon>
        <taxon>Cucurbitaceae</taxon>
        <taxon>Benincaseae</taxon>
        <taxon>Cucumis</taxon>
    </lineage>
</organism>
<dbReference type="Gramene" id="MELO3C032519.2.1">
    <property type="protein sequence ID" value="MELO3C032519.2.1"/>
    <property type="gene ID" value="MELO3C032519.2"/>
</dbReference>
<proteinExistence type="predicted"/>
<accession>A0A9I9EE58</accession>
<reference evidence="1" key="1">
    <citation type="submission" date="2023-03" db="UniProtKB">
        <authorList>
            <consortium name="EnsemblPlants"/>
        </authorList>
    </citation>
    <scope>IDENTIFICATION</scope>
</reference>
<protein>
    <submittedName>
        <fullName evidence="1">Uncharacterized protein</fullName>
    </submittedName>
</protein>
<dbReference type="AlphaFoldDB" id="A0A9I9EE58"/>
<dbReference type="EnsemblPlants" id="MELO3C032519.2.1">
    <property type="protein sequence ID" value="MELO3C032519.2.1"/>
    <property type="gene ID" value="MELO3C032519.2"/>
</dbReference>
<evidence type="ECO:0000313" key="1">
    <source>
        <dbReference type="EnsemblPlants" id="MELO3C032519.2.1"/>
    </source>
</evidence>
<name>A0A9I9EE58_CUCME</name>
<sequence>MVRATFFIRNLKFVTASLQEQNHGEIIALDSDKFFYPLSKIRDFERKITRISGHNSPKLFIGWKESNVYNCWNFHDLGSF</sequence>